<accession>A0A0C3RSC9</accession>
<dbReference type="EMBL" id="KN840625">
    <property type="protein sequence ID" value="KIP03256.1"/>
    <property type="molecule type" value="Genomic_DNA"/>
</dbReference>
<dbReference type="SUPFAM" id="SSF81301">
    <property type="entry name" value="Nucleotidyltransferase"/>
    <property type="match status" value="1"/>
</dbReference>
<comment type="similarity">
    <text evidence="1 5">Belongs to the tRNA nucleotidyltransferase/poly(A) polymerase family.</text>
</comment>
<keyword evidence="2 5" id="KW-0808">Transferase</keyword>
<evidence type="ECO:0000256" key="3">
    <source>
        <dbReference type="ARBA" id="ARBA00022741"/>
    </source>
</evidence>
<dbReference type="InterPro" id="IPR043519">
    <property type="entry name" value="NT_sf"/>
</dbReference>
<gene>
    <name evidence="8" type="ORF">PHLGIDRAFT_77897</name>
</gene>
<feature type="domain" description="Poly A polymerase head" evidence="6">
    <location>
        <begin position="36"/>
        <end position="114"/>
    </location>
</feature>
<evidence type="ECO:0000313" key="9">
    <source>
        <dbReference type="Proteomes" id="UP000053257"/>
    </source>
</evidence>
<organism evidence="8 9">
    <name type="scientific">Phlebiopsis gigantea (strain 11061_1 CR5-6)</name>
    <name type="common">White-rot fungus</name>
    <name type="synonym">Peniophora gigantea</name>
    <dbReference type="NCBI Taxonomy" id="745531"/>
    <lineage>
        <taxon>Eukaryota</taxon>
        <taxon>Fungi</taxon>
        <taxon>Dikarya</taxon>
        <taxon>Basidiomycota</taxon>
        <taxon>Agaricomycotina</taxon>
        <taxon>Agaricomycetes</taxon>
        <taxon>Polyporales</taxon>
        <taxon>Phanerochaetaceae</taxon>
        <taxon>Phlebiopsis</taxon>
    </lineage>
</organism>
<proteinExistence type="inferred from homology"/>
<dbReference type="Pfam" id="PF01743">
    <property type="entry name" value="PolyA_pol"/>
    <property type="match status" value="1"/>
</dbReference>
<dbReference type="HOGENOM" id="CLU_019592_2_1_1"/>
<dbReference type="Gene3D" id="1.10.3090.10">
    <property type="entry name" value="cca-adding enzyme, domain 2"/>
    <property type="match status" value="1"/>
</dbReference>
<evidence type="ECO:0000313" key="8">
    <source>
        <dbReference type="EMBL" id="KIP03256.1"/>
    </source>
</evidence>
<dbReference type="STRING" id="745531.A0A0C3RSC9"/>
<evidence type="ECO:0000256" key="1">
    <source>
        <dbReference type="ARBA" id="ARBA00007265"/>
    </source>
</evidence>
<dbReference type="Proteomes" id="UP000053257">
    <property type="component" value="Unassembled WGS sequence"/>
</dbReference>
<keyword evidence="4 5" id="KW-0694">RNA-binding</keyword>
<dbReference type="OrthoDB" id="445712at2759"/>
<dbReference type="InterPro" id="IPR032828">
    <property type="entry name" value="PolyA_RNA-bd"/>
</dbReference>
<evidence type="ECO:0000256" key="5">
    <source>
        <dbReference type="RuleBase" id="RU003953"/>
    </source>
</evidence>
<evidence type="ECO:0000256" key="2">
    <source>
        <dbReference type="ARBA" id="ARBA00022679"/>
    </source>
</evidence>
<dbReference type="SUPFAM" id="SSF81891">
    <property type="entry name" value="Poly A polymerase C-terminal region-like"/>
    <property type="match status" value="1"/>
</dbReference>
<dbReference type="GO" id="GO:0052929">
    <property type="term" value="F:ATP:3'-cytidine-cytidine-tRNA adenylyltransferase activity"/>
    <property type="evidence" value="ECO:0007669"/>
    <property type="project" value="TreeGrafter"/>
</dbReference>
<protein>
    <recommendedName>
        <fullName evidence="10">Poly A polymerase head domain-containing protein</fullName>
    </recommendedName>
</protein>
<dbReference type="AlphaFoldDB" id="A0A0C3RSC9"/>
<evidence type="ECO:0008006" key="10">
    <source>
        <dbReference type="Google" id="ProtNLM"/>
    </source>
</evidence>
<dbReference type="GO" id="GO:0052927">
    <property type="term" value="F:CC tRNA cytidylyltransferase activity"/>
    <property type="evidence" value="ECO:0007669"/>
    <property type="project" value="TreeGrafter"/>
</dbReference>
<dbReference type="GO" id="GO:0003723">
    <property type="term" value="F:RNA binding"/>
    <property type="evidence" value="ECO:0007669"/>
    <property type="project" value="UniProtKB-KW"/>
</dbReference>
<evidence type="ECO:0000256" key="4">
    <source>
        <dbReference type="ARBA" id="ARBA00022884"/>
    </source>
</evidence>
<evidence type="ECO:0000259" key="7">
    <source>
        <dbReference type="Pfam" id="PF12627"/>
    </source>
</evidence>
<dbReference type="PANTHER" id="PTHR13734">
    <property type="entry name" value="TRNA-NUCLEOTIDYLTRANSFERASE"/>
    <property type="match status" value="1"/>
</dbReference>
<dbReference type="Pfam" id="PF12627">
    <property type="entry name" value="PolyA_pol_RNAbd"/>
    <property type="match status" value="1"/>
</dbReference>
<keyword evidence="9" id="KW-1185">Reference proteome</keyword>
<dbReference type="GO" id="GO:0001680">
    <property type="term" value="P:tRNA 3'-terminal CCA addition"/>
    <property type="evidence" value="ECO:0007669"/>
    <property type="project" value="UniProtKB-ARBA"/>
</dbReference>
<evidence type="ECO:0000259" key="6">
    <source>
        <dbReference type="Pfam" id="PF01743"/>
    </source>
</evidence>
<dbReference type="Gene3D" id="3.30.460.10">
    <property type="entry name" value="Beta Polymerase, domain 2"/>
    <property type="match status" value="1"/>
</dbReference>
<keyword evidence="3" id="KW-0547">Nucleotide-binding</keyword>
<dbReference type="InterPro" id="IPR002646">
    <property type="entry name" value="PolA_pol_head_dom"/>
</dbReference>
<dbReference type="GO" id="GO:0000166">
    <property type="term" value="F:nucleotide binding"/>
    <property type="evidence" value="ECO:0007669"/>
    <property type="project" value="UniProtKB-KW"/>
</dbReference>
<reference evidence="8 9" key="1">
    <citation type="journal article" date="2014" name="PLoS Genet.">
        <title>Analysis of the Phlebiopsis gigantea genome, transcriptome and secretome provides insight into its pioneer colonization strategies of wood.</title>
        <authorList>
            <person name="Hori C."/>
            <person name="Ishida T."/>
            <person name="Igarashi K."/>
            <person name="Samejima M."/>
            <person name="Suzuki H."/>
            <person name="Master E."/>
            <person name="Ferreira P."/>
            <person name="Ruiz-Duenas F.J."/>
            <person name="Held B."/>
            <person name="Canessa P."/>
            <person name="Larrondo L.F."/>
            <person name="Schmoll M."/>
            <person name="Druzhinina I.S."/>
            <person name="Kubicek C.P."/>
            <person name="Gaskell J.A."/>
            <person name="Kersten P."/>
            <person name="St John F."/>
            <person name="Glasner J."/>
            <person name="Sabat G."/>
            <person name="Splinter BonDurant S."/>
            <person name="Syed K."/>
            <person name="Yadav J."/>
            <person name="Mgbeahuruike A.C."/>
            <person name="Kovalchuk A."/>
            <person name="Asiegbu F.O."/>
            <person name="Lackner G."/>
            <person name="Hoffmeister D."/>
            <person name="Rencoret J."/>
            <person name="Gutierrez A."/>
            <person name="Sun H."/>
            <person name="Lindquist E."/>
            <person name="Barry K."/>
            <person name="Riley R."/>
            <person name="Grigoriev I.V."/>
            <person name="Henrissat B."/>
            <person name="Kues U."/>
            <person name="Berka R.M."/>
            <person name="Martinez A.T."/>
            <person name="Covert S.F."/>
            <person name="Blanchette R.A."/>
            <person name="Cullen D."/>
        </authorList>
    </citation>
    <scope>NUCLEOTIDE SEQUENCE [LARGE SCALE GENOMIC DNA]</scope>
    <source>
        <strain evidence="8 9">11061_1 CR5-6</strain>
    </source>
</reference>
<feature type="domain" description="tRNA nucleotidyltransferase/poly(A) polymerase RNA and SrmB- binding" evidence="7">
    <location>
        <begin position="161"/>
        <end position="200"/>
    </location>
</feature>
<dbReference type="PANTHER" id="PTHR13734:SF5">
    <property type="entry name" value="CCA TRNA NUCLEOTIDYLTRANSFERASE, MITOCHONDRIAL"/>
    <property type="match status" value="1"/>
</dbReference>
<sequence length="472" mass="52643">MGLPFAEFLQTYCGSVKDIPIAKIAKVERNPDRSKHLETAKATVLGIELDFVNLRSEEYAEDSRIPTQIAFGTPLQDALRRDITINALFYNVHSRSVEDLTEKGLQDLKDGIIRTPLSPKETFMDDPLRIVRCIRFSSRFGFTMVPELQAAAKDGEIQHALRTKISRERIGEELDKMMKGRDPLLAIKLISELGLYSSIFYIPPAVAKSFSAPVGPASSALAAACVLHTLTHRDVSRRPTLPPLHPVLSAAAFHEPSTLPRLYLACALTPYRSITYEDAKQKPRSGVEGAIREGTKLGVQNHYLDGVTALFEAADILKNPTTGGDNERARMGKINPLKSVHASNKGAFWATSMLFSLVQELVPFWHVDREDIDVEEATKRIEAYNAFITRAEALDLLATAHAKALLDGNDIVRVLETSQRGPWTGEVLERVVEWQLANPERTKEQCEQWLREERTAGRIVIAQPTQAKKSRN</sequence>
<name>A0A0C3RSC9_PHLG1</name>